<dbReference type="CDD" id="cd06250">
    <property type="entry name" value="M14_PaAOTO_like"/>
    <property type="match status" value="1"/>
</dbReference>
<evidence type="ECO:0000313" key="6">
    <source>
        <dbReference type="EMBL" id="RXZ45405.1"/>
    </source>
</evidence>
<organism evidence="6 7">
    <name type="scientific">Crenobacter cavernae</name>
    <dbReference type="NCBI Taxonomy" id="2290923"/>
    <lineage>
        <taxon>Bacteria</taxon>
        <taxon>Pseudomonadati</taxon>
        <taxon>Pseudomonadota</taxon>
        <taxon>Betaproteobacteria</taxon>
        <taxon>Neisseriales</taxon>
        <taxon>Neisseriaceae</taxon>
        <taxon>Crenobacter</taxon>
    </lineage>
</organism>
<keyword evidence="3" id="KW-0378">Hydrolase</keyword>
<keyword evidence="7" id="KW-1185">Reference proteome</keyword>
<feature type="domain" description="Succinylglutamate desuccinylase/Aspartoacylase catalytic" evidence="5">
    <location>
        <begin position="31"/>
        <end position="273"/>
    </location>
</feature>
<dbReference type="SUPFAM" id="SSF53187">
    <property type="entry name" value="Zn-dependent exopeptidases"/>
    <property type="match status" value="1"/>
</dbReference>
<evidence type="ECO:0000259" key="5">
    <source>
        <dbReference type="Pfam" id="PF24827"/>
    </source>
</evidence>
<sequence length="380" mass="40616">MQTREHLLLPPSLGTQRRVTSFHFGDAGASRKVYIQASLHADELPGMLVAFKLKASLAELEAAGRLNAEVVLVPAANPIGLDQRVLGQALGRFELASGQNFNRHYPALADRVFDALKDRLGSDASANVAAIRAELAQSLAELVPAGELQSLRLTLMRLAHDADLVLDLHCDFNAGAHLYTLTPQWPDVEPLARYLGSCAQLLAVDSGDNPFDEACSQLWLLLDQKGREHAEATGCAAPAIPLATTAVTVELRGQDRVEHDLAERDADALIAYLTERGFVAGDAPTLPELPYPATPLAGVEDLIAPHAGVIAFHRPAGFTVEAGDLVADVIDPISGAVSPLYARHAGMLFARVRDHYATPGMWVAKIATDLAFKTGKLLSA</sequence>
<dbReference type="InterPro" id="IPR055438">
    <property type="entry name" value="AstE_AspA_cat"/>
</dbReference>
<dbReference type="Gene3D" id="3.40.630.10">
    <property type="entry name" value="Zn peptidases"/>
    <property type="match status" value="1"/>
</dbReference>
<dbReference type="PANTHER" id="PTHR37326">
    <property type="entry name" value="BLL3975 PROTEIN"/>
    <property type="match status" value="1"/>
</dbReference>
<dbReference type="Proteomes" id="UP000290682">
    <property type="component" value="Unassembled WGS sequence"/>
</dbReference>
<evidence type="ECO:0000256" key="3">
    <source>
        <dbReference type="ARBA" id="ARBA00022801"/>
    </source>
</evidence>
<evidence type="ECO:0000256" key="2">
    <source>
        <dbReference type="ARBA" id="ARBA00022723"/>
    </source>
</evidence>
<evidence type="ECO:0000313" key="7">
    <source>
        <dbReference type="Proteomes" id="UP000290682"/>
    </source>
</evidence>
<evidence type="ECO:0000256" key="4">
    <source>
        <dbReference type="ARBA" id="ARBA00022833"/>
    </source>
</evidence>
<reference evidence="6 7" key="1">
    <citation type="submission" date="2018-10" db="EMBL/GenBank/DDBJ databases">
        <title>Draft genome of Fastidiocella sp. strain 375T, a bacterium isolated from a karstic cave dripping water.</title>
        <authorList>
            <person name="Coelho C."/>
            <person name="Verissimo A."/>
            <person name="Tiago I."/>
        </authorList>
    </citation>
    <scope>NUCLEOTIDE SEQUENCE [LARGE SCALE GENOMIC DNA]</scope>
    <source>
        <strain evidence="6 7">CAVE-375</strain>
    </source>
</reference>
<protein>
    <submittedName>
        <fullName evidence="6">Succinylglutamate desuccinylase/aspartoacylase family protein</fullName>
    </submittedName>
</protein>
<accession>A0ABY0FGA0</accession>
<dbReference type="InterPro" id="IPR053138">
    <property type="entry name" value="N-alpha-Ac-DABA_deacetylase"/>
</dbReference>
<gene>
    <name evidence="6" type="ORF">EBB06_00880</name>
</gene>
<keyword evidence="2" id="KW-0479">Metal-binding</keyword>
<evidence type="ECO:0000256" key="1">
    <source>
        <dbReference type="ARBA" id="ARBA00001947"/>
    </source>
</evidence>
<dbReference type="EMBL" id="REGR01000001">
    <property type="protein sequence ID" value="RXZ45405.1"/>
    <property type="molecule type" value="Genomic_DNA"/>
</dbReference>
<dbReference type="PANTHER" id="PTHR37326:SF1">
    <property type="entry name" value="BLL3975 PROTEIN"/>
    <property type="match status" value="1"/>
</dbReference>
<comment type="caution">
    <text evidence="6">The sequence shown here is derived from an EMBL/GenBank/DDBJ whole genome shotgun (WGS) entry which is preliminary data.</text>
</comment>
<dbReference type="Pfam" id="PF24827">
    <property type="entry name" value="AstE_AspA_cat"/>
    <property type="match status" value="1"/>
</dbReference>
<proteinExistence type="predicted"/>
<comment type="cofactor">
    <cofactor evidence="1">
        <name>Zn(2+)</name>
        <dbReference type="ChEBI" id="CHEBI:29105"/>
    </cofactor>
</comment>
<name>A0ABY0FGA0_9NEIS</name>
<dbReference type="RefSeq" id="WP_129210642.1">
    <property type="nucleotide sequence ID" value="NZ_REGR01000001.1"/>
</dbReference>
<keyword evidence="4" id="KW-0862">Zinc</keyword>